<protein>
    <recommendedName>
        <fullName evidence="1">Recombinase domain-containing protein</fullName>
    </recommendedName>
</protein>
<dbReference type="Proteomes" id="UP001186118">
    <property type="component" value="Unassembled WGS sequence"/>
</dbReference>
<sequence length="136" mass="15788">MTHIPYGYRVKDAKGIIYEPEADKVVALYRAYLEYDSMSAAAKKVRINKIHGSIGRILKNTVYLGTDFYPQLLDEELFTKVQKARKENAVRKNRIKEIKPAEEFKPITTFKASKVKLKFEDPYKQAEYAYSMIKEG</sequence>
<comment type="caution">
    <text evidence="2">The sequence shown here is derived from an EMBL/GenBank/DDBJ whole genome shotgun (WGS) entry which is preliminary data.</text>
</comment>
<feature type="domain" description="Recombinase" evidence="1">
    <location>
        <begin position="5"/>
        <end position="92"/>
    </location>
</feature>
<dbReference type="Pfam" id="PF07508">
    <property type="entry name" value="Recombinase"/>
    <property type="match status" value="1"/>
</dbReference>
<evidence type="ECO:0000313" key="3">
    <source>
        <dbReference type="Proteomes" id="UP001186118"/>
    </source>
</evidence>
<dbReference type="RefSeq" id="WP_317610165.1">
    <property type="nucleotide sequence ID" value="NZ_JAGQEX010000011.1"/>
</dbReference>
<dbReference type="GO" id="GO:0003677">
    <property type="term" value="F:DNA binding"/>
    <property type="evidence" value="ECO:0007669"/>
    <property type="project" value="InterPro"/>
</dbReference>
<gene>
    <name evidence="2" type="ORF">KB584_06650</name>
</gene>
<evidence type="ECO:0000259" key="1">
    <source>
        <dbReference type="PROSITE" id="PS51737"/>
    </source>
</evidence>
<evidence type="ECO:0000313" key="2">
    <source>
        <dbReference type="EMBL" id="MDV5977142.1"/>
    </source>
</evidence>
<proteinExistence type="predicted"/>
<reference evidence="2" key="1">
    <citation type="submission" date="2021-04" db="EMBL/GenBank/DDBJ databases">
        <title>Draft genomes of 20 S. canis strains.</title>
        <authorList>
            <person name="Pagnossin D."/>
            <person name="Weir W."/>
            <person name="Smith A."/>
            <person name="Ure R."/>
            <person name="Oravcova K."/>
        </authorList>
    </citation>
    <scope>NUCLEOTIDE SEQUENCE</scope>
    <source>
        <strain evidence="2">284</strain>
    </source>
</reference>
<dbReference type="GO" id="GO:0000150">
    <property type="term" value="F:DNA strand exchange activity"/>
    <property type="evidence" value="ECO:0007669"/>
    <property type="project" value="InterPro"/>
</dbReference>
<accession>A0AAE4Q8B2</accession>
<dbReference type="InterPro" id="IPR038109">
    <property type="entry name" value="DNA_bind_recomb_sf"/>
</dbReference>
<organism evidence="2 3">
    <name type="scientific">Streptococcus canis</name>
    <dbReference type="NCBI Taxonomy" id="1329"/>
    <lineage>
        <taxon>Bacteria</taxon>
        <taxon>Bacillati</taxon>
        <taxon>Bacillota</taxon>
        <taxon>Bacilli</taxon>
        <taxon>Lactobacillales</taxon>
        <taxon>Streptococcaceae</taxon>
        <taxon>Streptococcus</taxon>
    </lineage>
</organism>
<dbReference type="EMBL" id="JAGQEX010000011">
    <property type="protein sequence ID" value="MDV5977142.1"/>
    <property type="molecule type" value="Genomic_DNA"/>
</dbReference>
<name>A0AAE4Q8B2_STRCB</name>
<dbReference type="Gene3D" id="3.90.1750.20">
    <property type="entry name" value="Putative Large Serine Recombinase, Chain B, Domain 2"/>
    <property type="match status" value="1"/>
</dbReference>
<dbReference type="AlphaFoldDB" id="A0AAE4Q8B2"/>
<dbReference type="InterPro" id="IPR011109">
    <property type="entry name" value="DNA_bind_recombinase_dom"/>
</dbReference>
<dbReference type="PROSITE" id="PS51737">
    <property type="entry name" value="RECOMBINASE_DNA_BIND"/>
    <property type="match status" value="1"/>
</dbReference>